<reference evidence="2 3" key="1">
    <citation type="submission" date="2014-06" db="EMBL/GenBank/DDBJ databases">
        <title>Whole Genome Sequences of Three Symbiotic Endozoicomonas Bacteria.</title>
        <authorList>
            <person name="Neave M.J."/>
            <person name="Apprill A."/>
            <person name="Voolstra C.R."/>
        </authorList>
    </citation>
    <scope>NUCLEOTIDE SEQUENCE [LARGE SCALE GENOMIC DNA]</scope>
    <source>
        <strain evidence="2 3">DSM 25634</strain>
    </source>
</reference>
<dbReference type="RefSeq" id="WP_034833350.1">
    <property type="nucleotide sequence ID" value="NZ_JOKH01000001.1"/>
</dbReference>
<dbReference type="EMBL" id="JOKH01000001">
    <property type="protein sequence ID" value="KEQ19482.1"/>
    <property type="molecule type" value="Genomic_DNA"/>
</dbReference>
<comment type="caution">
    <text evidence="2">The sequence shown here is derived from an EMBL/GenBank/DDBJ whole genome shotgun (WGS) entry which is preliminary data.</text>
</comment>
<dbReference type="AlphaFoldDB" id="A0A081NM09"/>
<feature type="compositionally biased region" description="Basic and acidic residues" evidence="1">
    <location>
        <begin position="15"/>
        <end position="28"/>
    </location>
</feature>
<evidence type="ECO:0000256" key="1">
    <source>
        <dbReference type="SAM" id="MobiDB-lite"/>
    </source>
</evidence>
<sequence>MQYDDQDESFWDSGQEYRKRQTAKERCKERKNKSIRQGINDYWDKRSLRHNLAGSYDDFDDDDDTGQLDDVESQQPRH</sequence>
<name>A0A081NM09_9GAMM</name>
<feature type="region of interest" description="Disordered" evidence="1">
    <location>
        <begin position="1"/>
        <end position="34"/>
    </location>
</feature>
<gene>
    <name evidence="2" type="ORF">GZ78_06000</name>
</gene>
<feature type="compositionally biased region" description="Acidic residues" evidence="1">
    <location>
        <begin position="1"/>
        <end position="10"/>
    </location>
</feature>
<feature type="compositionally biased region" description="Acidic residues" evidence="1">
    <location>
        <begin position="57"/>
        <end position="72"/>
    </location>
</feature>
<organism evidence="2 3">
    <name type="scientific">Endozoicomonas numazuensis</name>
    <dbReference type="NCBI Taxonomy" id="1137799"/>
    <lineage>
        <taxon>Bacteria</taxon>
        <taxon>Pseudomonadati</taxon>
        <taxon>Pseudomonadota</taxon>
        <taxon>Gammaproteobacteria</taxon>
        <taxon>Oceanospirillales</taxon>
        <taxon>Endozoicomonadaceae</taxon>
        <taxon>Endozoicomonas</taxon>
    </lineage>
</organism>
<accession>A0A081NM09</accession>
<dbReference type="Proteomes" id="UP000028073">
    <property type="component" value="Unassembled WGS sequence"/>
</dbReference>
<evidence type="ECO:0000313" key="3">
    <source>
        <dbReference type="Proteomes" id="UP000028073"/>
    </source>
</evidence>
<protein>
    <submittedName>
        <fullName evidence="2">Uncharacterized protein</fullName>
    </submittedName>
</protein>
<evidence type="ECO:0000313" key="2">
    <source>
        <dbReference type="EMBL" id="KEQ19482.1"/>
    </source>
</evidence>
<proteinExistence type="predicted"/>
<feature type="region of interest" description="Disordered" evidence="1">
    <location>
        <begin position="53"/>
        <end position="78"/>
    </location>
</feature>
<keyword evidence="3" id="KW-1185">Reference proteome</keyword>